<name>A0ABT2PVP9_9MOLU</name>
<proteinExistence type="predicted"/>
<evidence type="ECO:0000259" key="1">
    <source>
        <dbReference type="Pfam" id="PF21805"/>
    </source>
</evidence>
<protein>
    <recommendedName>
        <fullName evidence="1">Imm-5-like domain-containing protein</fullName>
    </recommendedName>
</protein>
<dbReference type="RefSeq" id="WP_262096275.1">
    <property type="nucleotide sequence ID" value="NZ_JAOEGN010000007.1"/>
</dbReference>
<dbReference type="Proteomes" id="UP001209076">
    <property type="component" value="Unassembled WGS sequence"/>
</dbReference>
<accession>A0ABT2PVP9</accession>
<sequence length="177" mass="20582">MSYTDIIVERIHRNRKILVEQADSPLISLTIRFETLSHKDTIRFAFKAILSILDELIDQTSRIDLQEPFDNSKAWAAGLLKMQDVKPLILRLHRDAKETNNLALEALYHAYGQGLSVIHTKKHAMGLPIYELTAKIRQAQPENYENVVNKTIQHYHEILNQIEREPDLNTWALFIQK</sequence>
<evidence type="ECO:0000313" key="2">
    <source>
        <dbReference type="EMBL" id="MCU0105012.1"/>
    </source>
</evidence>
<comment type="caution">
    <text evidence="2">The sequence shown here is derived from an EMBL/GenBank/DDBJ whole genome shotgun (WGS) entry which is preliminary data.</text>
</comment>
<reference evidence="3" key="1">
    <citation type="submission" date="2023-07" db="EMBL/GenBank/DDBJ databases">
        <title>Novel Mycoplasma species identified in domestic and wild animals.</title>
        <authorList>
            <person name="Volokhov D.V."/>
            <person name="Furtak V.A."/>
            <person name="Zagorodnyaya T.A."/>
        </authorList>
    </citation>
    <scope>NUCLEOTIDE SEQUENCE [LARGE SCALE GENOMIC DNA]</scope>
    <source>
        <strain evidence="3">92-19</strain>
    </source>
</reference>
<dbReference type="InterPro" id="IPR048667">
    <property type="entry name" value="Imm5-like"/>
</dbReference>
<evidence type="ECO:0000313" key="3">
    <source>
        <dbReference type="Proteomes" id="UP001209076"/>
    </source>
</evidence>
<gene>
    <name evidence="2" type="ORF">N7603_05015</name>
</gene>
<dbReference type="Pfam" id="PF21805">
    <property type="entry name" value="Imm5_like"/>
    <property type="match status" value="1"/>
</dbReference>
<organism evidence="2 3">
    <name type="scientific">Paracholeplasma vituli</name>
    <dbReference type="NCBI Taxonomy" id="69473"/>
    <lineage>
        <taxon>Bacteria</taxon>
        <taxon>Bacillati</taxon>
        <taxon>Mycoplasmatota</taxon>
        <taxon>Mollicutes</taxon>
        <taxon>Acholeplasmatales</taxon>
        <taxon>Acholeplasmataceae</taxon>
        <taxon>Paracholeplasma</taxon>
    </lineage>
</organism>
<keyword evidence="3" id="KW-1185">Reference proteome</keyword>
<dbReference type="EMBL" id="JAOEGN010000007">
    <property type="protein sequence ID" value="MCU0105012.1"/>
    <property type="molecule type" value="Genomic_DNA"/>
</dbReference>
<feature type="domain" description="Imm-5-like" evidence="1">
    <location>
        <begin position="33"/>
        <end position="157"/>
    </location>
</feature>